<dbReference type="Proteomes" id="UP000241167">
    <property type="component" value="Unassembled WGS sequence"/>
</dbReference>
<evidence type="ECO:0000313" key="2">
    <source>
        <dbReference type="Proteomes" id="UP000241167"/>
    </source>
</evidence>
<dbReference type="InterPro" id="IPR003749">
    <property type="entry name" value="ThiS/MoaD-like"/>
</dbReference>
<reference evidence="1 2" key="1">
    <citation type="submission" date="2018-03" db="EMBL/GenBank/DDBJ databases">
        <title>The draft genome of Sphingosinicella sp. GL-C-18.</title>
        <authorList>
            <person name="Liu L."/>
            <person name="Li L."/>
            <person name="Liang L."/>
            <person name="Zhang X."/>
            <person name="Wang T."/>
        </authorList>
    </citation>
    <scope>NUCLEOTIDE SEQUENCE [LARGE SCALE GENOMIC DNA]</scope>
    <source>
        <strain evidence="1 2">GL-C-18</strain>
    </source>
</reference>
<accession>A0A2P7QS52</accession>
<dbReference type="EMBL" id="PXYI01000003">
    <property type="protein sequence ID" value="PSJ40792.1"/>
    <property type="molecule type" value="Genomic_DNA"/>
</dbReference>
<dbReference type="InterPro" id="IPR016155">
    <property type="entry name" value="Mopterin_synth/thiamin_S_b"/>
</dbReference>
<comment type="caution">
    <text evidence="1">The sequence shown here is derived from an EMBL/GenBank/DDBJ whole genome shotgun (WGS) entry which is preliminary data.</text>
</comment>
<dbReference type="AlphaFoldDB" id="A0A2P7QS52"/>
<proteinExistence type="predicted"/>
<keyword evidence="2" id="KW-1185">Reference proteome</keyword>
<protein>
    <submittedName>
        <fullName evidence="1">Molybdopterin synthase sulfur carrier subunit</fullName>
    </submittedName>
</protein>
<gene>
    <name evidence="1" type="ORF">C7I55_10890</name>
</gene>
<organism evidence="1 2">
    <name type="scientific">Allosphingosinicella deserti</name>
    <dbReference type="NCBI Taxonomy" id="2116704"/>
    <lineage>
        <taxon>Bacteria</taxon>
        <taxon>Pseudomonadati</taxon>
        <taxon>Pseudomonadota</taxon>
        <taxon>Alphaproteobacteria</taxon>
        <taxon>Sphingomonadales</taxon>
        <taxon>Sphingomonadaceae</taxon>
        <taxon>Allosphingosinicella</taxon>
    </lineage>
</organism>
<dbReference type="OrthoDB" id="9800712at2"/>
<dbReference type="InterPro" id="IPR012675">
    <property type="entry name" value="Beta-grasp_dom_sf"/>
</dbReference>
<dbReference type="Pfam" id="PF02597">
    <property type="entry name" value="ThiS"/>
    <property type="match status" value="1"/>
</dbReference>
<sequence>MAIDLLYFGAFRDSIGRDGERVDPPSHVVTVADLIAWLAERGDPYAGAFAQRERVLAAVEAEPAEMEGNIFGAREVALFPPPGAL</sequence>
<dbReference type="Gene3D" id="3.10.20.30">
    <property type="match status" value="1"/>
</dbReference>
<dbReference type="SUPFAM" id="SSF54285">
    <property type="entry name" value="MoaD/ThiS"/>
    <property type="match status" value="1"/>
</dbReference>
<name>A0A2P7QS52_9SPHN</name>
<evidence type="ECO:0000313" key="1">
    <source>
        <dbReference type="EMBL" id="PSJ40792.1"/>
    </source>
</evidence>
<dbReference type="RefSeq" id="WP_106512945.1">
    <property type="nucleotide sequence ID" value="NZ_PXYI01000003.1"/>
</dbReference>